<dbReference type="AlphaFoldDB" id="A0A1G7Y0P9"/>
<evidence type="ECO:0000313" key="8">
    <source>
        <dbReference type="EMBL" id="SDG89967.1"/>
    </source>
</evidence>
<evidence type="ECO:0000256" key="4">
    <source>
        <dbReference type="ARBA" id="ARBA00023136"/>
    </source>
</evidence>
<dbReference type="SUPFAM" id="SSF48452">
    <property type="entry name" value="TPR-like"/>
    <property type="match status" value="1"/>
</dbReference>
<evidence type="ECO:0000256" key="5">
    <source>
        <dbReference type="ARBA" id="ARBA00023237"/>
    </source>
</evidence>
<accession>A0A1G7Y0P9</accession>
<evidence type="ECO:0000256" key="3">
    <source>
        <dbReference type="ARBA" id="ARBA00022729"/>
    </source>
</evidence>
<dbReference type="InterPro" id="IPR033985">
    <property type="entry name" value="SusD-like_N"/>
</dbReference>
<feature type="domain" description="RagB/SusD" evidence="6">
    <location>
        <begin position="355"/>
        <end position="469"/>
    </location>
</feature>
<keyword evidence="4" id="KW-0472">Membrane</keyword>
<keyword evidence="3" id="KW-0732">Signal</keyword>
<dbReference type="Pfam" id="PF07980">
    <property type="entry name" value="SusD_RagB"/>
    <property type="match status" value="1"/>
</dbReference>
<proteinExistence type="inferred from homology"/>
<evidence type="ECO:0000313" key="9">
    <source>
        <dbReference type="Proteomes" id="UP000199643"/>
    </source>
</evidence>
<evidence type="ECO:0000256" key="1">
    <source>
        <dbReference type="ARBA" id="ARBA00004442"/>
    </source>
</evidence>
<comment type="subcellular location">
    <subcellularLocation>
        <location evidence="1">Cell outer membrane</location>
    </subcellularLocation>
</comment>
<dbReference type="EMBL" id="FNCH01000012">
    <property type="protein sequence ID" value="SDG89967.1"/>
    <property type="molecule type" value="Genomic_DNA"/>
</dbReference>
<dbReference type="GO" id="GO:0009279">
    <property type="term" value="C:cell outer membrane"/>
    <property type="evidence" value="ECO:0007669"/>
    <property type="project" value="UniProtKB-SubCell"/>
</dbReference>
<dbReference type="Pfam" id="PF14322">
    <property type="entry name" value="SusD-like_3"/>
    <property type="match status" value="1"/>
</dbReference>
<dbReference type="PROSITE" id="PS51257">
    <property type="entry name" value="PROKAR_LIPOPROTEIN"/>
    <property type="match status" value="1"/>
</dbReference>
<evidence type="ECO:0000259" key="7">
    <source>
        <dbReference type="Pfam" id="PF14322"/>
    </source>
</evidence>
<name>A0A1G7Y0P9_9SPHI</name>
<dbReference type="InterPro" id="IPR011990">
    <property type="entry name" value="TPR-like_helical_dom_sf"/>
</dbReference>
<dbReference type="Gene3D" id="1.25.40.390">
    <property type="match status" value="1"/>
</dbReference>
<dbReference type="InterPro" id="IPR012944">
    <property type="entry name" value="SusD_RagB_dom"/>
</dbReference>
<sequence length="512" mass="56953">MKILNKYISAIVIISMFASCKKEYLNTAPTNSTAPSTVFATTASAALAVNGLAKLMTQQKISSQGFNGEGTIKMYYGNYAGNHFGVNLPGFSIPINMEFYANPTSTYGYYPWYYYYSIIGNANTIINRIDAASGTESERQYIKAQALTFRAYAYTMLAQLYGNRWSDSNNGATLAVVLRVDESTGDIPLSTLKQTYDLIYNDLNTAISLFTASGKTRVATQFYLTDINVAYATYARAALNRQDYAAAENYANKARQNFPLMTNAQYKTGFNTSNSEWIWGSYGATDETLFFYSFFAYIAYNSTASTITSTPRYMSKDLYAKIPTTDIRKALFLDPKNLAYNTTTGEGSAALTAAAKAQYPAMQSAARSYPYMQFKFSAIDMPGVGNLNHFRSSEMILIEAEAKYFQNKPAADIQALMNALTKTSLRDPNYNCTSTGAALLDEIKLYRAIELWGEGFDFFDLKRWGDKIERKSFANGGNFVNILATTILPNQANNWKIVIPSRETDYNGAFNP</sequence>
<dbReference type="STRING" id="405671.SAMN05421827_112162"/>
<evidence type="ECO:0000259" key="6">
    <source>
        <dbReference type="Pfam" id="PF07980"/>
    </source>
</evidence>
<protein>
    <submittedName>
        <fullName evidence="8">SusD family protein</fullName>
    </submittedName>
</protein>
<keyword evidence="9" id="KW-1185">Reference proteome</keyword>
<dbReference type="OrthoDB" id="630434at2"/>
<dbReference type="Proteomes" id="UP000199643">
    <property type="component" value="Unassembled WGS sequence"/>
</dbReference>
<organism evidence="8 9">
    <name type="scientific">Pedobacter terrae</name>
    <dbReference type="NCBI Taxonomy" id="405671"/>
    <lineage>
        <taxon>Bacteria</taxon>
        <taxon>Pseudomonadati</taxon>
        <taxon>Bacteroidota</taxon>
        <taxon>Sphingobacteriia</taxon>
        <taxon>Sphingobacteriales</taxon>
        <taxon>Sphingobacteriaceae</taxon>
        <taxon>Pedobacter</taxon>
    </lineage>
</organism>
<comment type="similarity">
    <text evidence="2">Belongs to the SusD family.</text>
</comment>
<reference evidence="9" key="1">
    <citation type="submission" date="2016-10" db="EMBL/GenBank/DDBJ databases">
        <authorList>
            <person name="Varghese N."/>
            <person name="Submissions S."/>
        </authorList>
    </citation>
    <scope>NUCLEOTIDE SEQUENCE [LARGE SCALE GENOMIC DNA]</scope>
    <source>
        <strain evidence="9">DSM 17933</strain>
    </source>
</reference>
<keyword evidence="5" id="KW-0998">Cell outer membrane</keyword>
<evidence type="ECO:0000256" key="2">
    <source>
        <dbReference type="ARBA" id="ARBA00006275"/>
    </source>
</evidence>
<dbReference type="RefSeq" id="WP_090501626.1">
    <property type="nucleotide sequence ID" value="NZ_FNCH01000012.1"/>
</dbReference>
<gene>
    <name evidence="8" type="ORF">SAMN05421827_112162</name>
</gene>
<feature type="domain" description="SusD-like N-terminal" evidence="7">
    <location>
        <begin position="107"/>
        <end position="237"/>
    </location>
</feature>